<protein>
    <submittedName>
        <fullName evidence="6">Ergothioneine biosynthesis protein EgtB</fullName>
    </submittedName>
</protein>
<dbReference type="InterPro" id="IPR024775">
    <property type="entry name" value="DinB-like"/>
</dbReference>
<keyword evidence="2" id="KW-0408">Iron</keyword>
<sequence length="444" mass="51430">MHLGGDAYDWGSEMKPHFTDGLESSVVYSIFELFKHTRQYSETLIKNLNAEDCQLQSMPDASPVKWHLAHTSWFFEIFLLVPHLPGYKIFNDHFQVLFNSYYNGIGEQFTRSLRGLLARPSLQEILSYRHHVDNYIEDLPSHYAEIPLHLSEILMLGIHHEKQHQELLLMDIKHALSLNPMSPIYSSALENAPRHSAVSPLEWIDFETGIFEMGAKDTGFSFDNEKPRHDRLIQSFRLASRLVTNKEYLAFIEDQGYENPHYWLSDGWSNVKQNDHNAPLYWTKKDDSWYEFTLSGPEPLDLNKPVCHVNYYEANAFAAWADKRLPTEVEWEYASQSENIFGNSGESAHLHPRAAEGDGLLQMTTEAWQWTGSAYMPYQGFKPFTDVAGEYNGKFMVNQIVLRGGSCLTPSQHLRSSYRNFYYPHQSWMMSGIRLAEDDYACRN</sequence>
<accession>A0A285BWP5</accession>
<dbReference type="GO" id="GO:0052699">
    <property type="term" value="P:ergothioneine biosynthetic process"/>
    <property type="evidence" value="ECO:0007669"/>
    <property type="project" value="InterPro"/>
</dbReference>
<evidence type="ECO:0000256" key="1">
    <source>
        <dbReference type="ARBA" id="ARBA00023002"/>
    </source>
</evidence>
<dbReference type="EMBL" id="LT907782">
    <property type="protein sequence ID" value="SNX59328.1"/>
    <property type="molecule type" value="Genomic_DNA"/>
</dbReference>
<dbReference type="InterPro" id="IPR016187">
    <property type="entry name" value="CTDL_fold"/>
</dbReference>
<dbReference type="InterPro" id="IPR005532">
    <property type="entry name" value="SUMF_dom"/>
</dbReference>
<evidence type="ECO:0000313" key="7">
    <source>
        <dbReference type="Proteomes" id="UP000242498"/>
    </source>
</evidence>
<organism evidence="6 7">
    <name type="scientific">Nitrosomonas ureae</name>
    <dbReference type="NCBI Taxonomy" id="44577"/>
    <lineage>
        <taxon>Bacteria</taxon>
        <taxon>Pseudomonadati</taxon>
        <taxon>Pseudomonadota</taxon>
        <taxon>Betaproteobacteria</taxon>
        <taxon>Nitrosomonadales</taxon>
        <taxon>Nitrosomonadaceae</taxon>
        <taxon>Nitrosomonas</taxon>
    </lineage>
</organism>
<dbReference type="AlphaFoldDB" id="A0A285BWP5"/>
<feature type="domain" description="DinB-like" evidence="5">
    <location>
        <begin position="34"/>
        <end position="166"/>
    </location>
</feature>
<dbReference type="SUPFAM" id="SSF56436">
    <property type="entry name" value="C-type lectin-like"/>
    <property type="match status" value="1"/>
</dbReference>
<comment type="pathway">
    <text evidence="3">Amino-acid biosynthesis; ergothioneine biosynthesis.</text>
</comment>
<evidence type="ECO:0000256" key="2">
    <source>
        <dbReference type="ARBA" id="ARBA00023004"/>
    </source>
</evidence>
<evidence type="ECO:0000256" key="3">
    <source>
        <dbReference type="ARBA" id="ARBA00037882"/>
    </source>
</evidence>
<proteinExistence type="predicted"/>
<keyword evidence="1" id="KW-0560">Oxidoreductase</keyword>
<dbReference type="OrthoDB" id="9768004at2"/>
<evidence type="ECO:0000259" key="4">
    <source>
        <dbReference type="Pfam" id="PF03781"/>
    </source>
</evidence>
<feature type="domain" description="Sulfatase-modifying factor enzyme-like" evidence="4">
    <location>
        <begin position="202"/>
        <end position="336"/>
    </location>
</feature>
<dbReference type="Gene3D" id="3.90.1580.10">
    <property type="entry name" value="paralog of FGE (formylglycine-generating enzyme)"/>
    <property type="match status" value="1"/>
</dbReference>
<dbReference type="InterPro" id="IPR017806">
    <property type="entry name" value="EgtB"/>
</dbReference>
<evidence type="ECO:0000259" key="5">
    <source>
        <dbReference type="Pfam" id="PF12867"/>
    </source>
</evidence>
<dbReference type="PANTHER" id="PTHR23150:SF36">
    <property type="entry name" value="HERCYNINE OXYGENASE"/>
    <property type="match status" value="1"/>
</dbReference>
<evidence type="ECO:0000313" key="6">
    <source>
        <dbReference type="EMBL" id="SNX59328.1"/>
    </source>
</evidence>
<gene>
    <name evidence="6" type="ORF">SAMN06296273_0766</name>
</gene>
<dbReference type="Pfam" id="PF12867">
    <property type="entry name" value="DinB_2"/>
    <property type="match status" value="1"/>
</dbReference>
<dbReference type="Pfam" id="PF03781">
    <property type="entry name" value="FGE-sulfatase"/>
    <property type="match status" value="2"/>
</dbReference>
<reference evidence="6 7" key="1">
    <citation type="submission" date="2017-08" db="EMBL/GenBank/DDBJ databases">
        <authorList>
            <person name="de Groot N.N."/>
        </authorList>
    </citation>
    <scope>NUCLEOTIDE SEQUENCE [LARGE SCALE GENOMIC DNA]</scope>
    <source>
        <strain evidence="6 7">Nm15</strain>
    </source>
</reference>
<dbReference type="InterPro" id="IPR051043">
    <property type="entry name" value="Sulfatase_Mod_Factor_Kinase"/>
</dbReference>
<dbReference type="PANTHER" id="PTHR23150">
    <property type="entry name" value="SULFATASE MODIFYING FACTOR 1, 2"/>
    <property type="match status" value="1"/>
</dbReference>
<dbReference type="NCBIfam" id="TIGR03440">
    <property type="entry name" value="egtB_TIGR03440"/>
    <property type="match status" value="1"/>
</dbReference>
<feature type="domain" description="Sulfatase-modifying factor enzyme-like" evidence="4">
    <location>
        <begin position="358"/>
        <end position="436"/>
    </location>
</feature>
<dbReference type="Proteomes" id="UP000242498">
    <property type="component" value="Chromosome I"/>
</dbReference>
<name>A0A285BWP5_9PROT</name>
<dbReference type="InterPro" id="IPR042095">
    <property type="entry name" value="SUMF_sf"/>
</dbReference>